<dbReference type="GO" id="GO:0009897">
    <property type="term" value="C:external side of plasma membrane"/>
    <property type="evidence" value="ECO:0007669"/>
    <property type="project" value="TreeGrafter"/>
</dbReference>
<dbReference type="InterPro" id="IPR038829">
    <property type="entry name" value="Leukosialin"/>
</dbReference>
<feature type="transmembrane region" description="Helical" evidence="2">
    <location>
        <begin position="301"/>
        <end position="324"/>
    </location>
</feature>
<dbReference type="AlphaFoldDB" id="A0A9D4AUV9"/>
<proteinExistence type="predicted"/>
<dbReference type="GO" id="GO:0050776">
    <property type="term" value="P:regulation of immune response"/>
    <property type="evidence" value="ECO:0007669"/>
    <property type="project" value="TreeGrafter"/>
</dbReference>
<feature type="compositionally biased region" description="Polar residues" evidence="1">
    <location>
        <begin position="233"/>
        <end position="242"/>
    </location>
</feature>
<comment type="caution">
    <text evidence="4">The sequence shown here is derived from an EMBL/GenBank/DDBJ whole genome shotgun (WGS) entry which is preliminary data.</text>
</comment>
<feature type="compositionally biased region" description="Low complexity" evidence="1">
    <location>
        <begin position="268"/>
        <end position="277"/>
    </location>
</feature>
<feature type="compositionally biased region" description="Low complexity" evidence="1">
    <location>
        <begin position="151"/>
        <end position="162"/>
    </location>
</feature>
<feature type="compositionally biased region" description="Gly residues" evidence="1">
    <location>
        <begin position="359"/>
        <end position="371"/>
    </location>
</feature>
<evidence type="ECO:0000256" key="2">
    <source>
        <dbReference type="SAM" id="Phobius"/>
    </source>
</evidence>
<keyword evidence="2" id="KW-1133">Transmembrane helix</keyword>
<dbReference type="PANTHER" id="PTHR35265:SF1">
    <property type="entry name" value="LEUKOSIALIN"/>
    <property type="match status" value="1"/>
</dbReference>
<evidence type="ECO:0000256" key="1">
    <source>
        <dbReference type="SAM" id="MobiDB-lite"/>
    </source>
</evidence>
<dbReference type="PANTHER" id="PTHR35265">
    <property type="entry name" value="LEUKOSIALIN"/>
    <property type="match status" value="1"/>
</dbReference>
<reference evidence="4" key="1">
    <citation type="submission" date="2021-09" db="EMBL/GenBank/DDBJ databases">
        <title>The genome of Mauremys mutica provides insights into the evolution of semi-aquatic lifestyle.</title>
        <authorList>
            <person name="Gong S."/>
            <person name="Gao Y."/>
        </authorList>
    </citation>
    <scope>NUCLEOTIDE SEQUENCE</scope>
    <source>
        <strain evidence="4">MM-2020</strain>
        <tissue evidence="4">Muscle</tissue>
    </source>
</reference>
<dbReference type="GO" id="GO:0004888">
    <property type="term" value="F:transmembrane signaling receptor activity"/>
    <property type="evidence" value="ECO:0007669"/>
    <property type="project" value="InterPro"/>
</dbReference>
<feature type="chain" id="PRO_5039403292" evidence="3">
    <location>
        <begin position="27"/>
        <end position="462"/>
    </location>
</feature>
<keyword evidence="3" id="KW-0732">Signal</keyword>
<dbReference type="GO" id="GO:0031072">
    <property type="term" value="F:heat shock protein binding"/>
    <property type="evidence" value="ECO:0007669"/>
    <property type="project" value="TreeGrafter"/>
</dbReference>
<sequence>MAVSGAWPQPKIRPTLLLLLVAAACAQVSLEEKETASEESRHIGTSPETASSSAELARNSPEPSAELARNSTEPSAELARNSTEPSAELARNSPEPSAELARNSTEPSTELARNSPEPSAELARNSTEPSAELRHPQQEPTAAQMLAMKDSVGSVSPSGLPSTEATVAPRSGLARATAAGGEQPVTDEKLKGQAGTVAGSPGPGQETQTVPGRGGQTTSAPMEPAKGTDRSGHNQTAPASTHRTGRYRAAPDHTSGPWEKQPTPKLSPPALSLTPPAKKQEPVPEDITTPASSPAPGTRQLPVIIIVVLLVVAIVVLALLGLALHCRRRRRCGSTSFSGGAGPGEWAGPVSLPEEKGEGQAGDGGQQAGLGEGRRPTLTTFFGKRHSRVSSVAMEDVAGAKGEGPLSEPLLATGEQGGDPAPQGAGEANGTVPGPPSPPPGPPANGEFPLPPPMEQEALPPV</sequence>
<evidence type="ECO:0000256" key="3">
    <source>
        <dbReference type="SAM" id="SignalP"/>
    </source>
</evidence>
<feature type="compositionally biased region" description="Basic and acidic residues" evidence="1">
    <location>
        <begin position="30"/>
        <end position="42"/>
    </location>
</feature>
<feature type="compositionally biased region" description="Pro residues" evidence="1">
    <location>
        <begin position="433"/>
        <end position="462"/>
    </location>
</feature>
<dbReference type="EMBL" id="JAHDVG010000483">
    <property type="protein sequence ID" value="KAH1171149.1"/>
    <property type="molecule type" value="Genomic_DNA"/>
</dbReference>
<feature type="region of interest" description="Disordered" evidence="1">
    <location>
        <begin position="332"/>
        <end position="383"/>
    </location>
</feature>
<dbReference type="OrthoDB" id="9050418at2759"/>
<feature type="signal peptide" evidence="3">
    <location>
        <begin position="1"/>
        <end position="26"/>
    </location>
</feature>
<keyword evidence="2" id="KW-0472">Membrane</keyword>
<keyword evidence="5" id="KW-1185">Reference proteome</keyword>
<dbReference type="Proteomes" id="UP000827986">
    <property type="component" value="Unassembled WGS sequence"/>
</dbReference>
<dbReference type="GO" id="GO:0050863">
    <property type="term" value="P:regulation of T cell activation"/>
    <property type="evidence" value="ECO:0007669"/>
    <property type="project" value="InterPro"/>
</dbReference>
<accession>A0A9D4AUV9</accession>
<organism evidence="4 5">
    <name type="scientific">Mauremys mutica</name>
    <name type="common">yellowpond turtle</name>
    <dbReference type="NCBI Taxonomy" id="74926"/>
    <lineage>
        <taxon>Eukaryota</taxon>
        <taxon>Metazoa</taxon>
        <taxon>Chordata</taxon>
        <taxon>Craniata</taxon>
        <taxon>Vertebrata</taxon>
        <taxon>Euteleostomi</taxon>
        <taxon>Archelosauria</taxon>
        <taxon>Testudinata</taxon>
        <taxon>Testudines</taxon>
        <taxon>Cryptodira</taxon>
        <taxon>Durocryptodira</taxon>
        <taxon>Testudinoidea</taxon>
        <taxon>Geoemydidae</taxon>
        <taxon>Geoemydinae</taxon>
        <taxon>Mauremys</taxon>
    </lineage>
</organism>
<gene>
    <name evidence="4" type="ORF">KIL84_006767</name>
</gene>
<dbReference type="GO" id="GO:2000404">
    <property type="term" value="P:regulation of T cell migration"/>
    <property type="evidence" value="ECO:0007669"/>
    <property type="project" value="InterPro"/>
</dbReference>
<name>A0A9D4AUV9_9SAUR</name>
<feature type="compositionally biased region" description="Polar residues" evidence="1">
    <location>
        <begin position="102"/>
        <end position="112"/>
    </location>
</feature>
<evidence type="ECO:0000313" key="4">
    <source>
        <dbReference type="EMBL" id="KAH1171149.1"/>
    </source>
</evidence>
<protein>
    <submittedName>
        <fullName evidence="4">Uncharacterized protein</fullName>
    </submittedName>
</protein>
<feature type="compositionally biased region" description="Polar residues" evidence="1">
    <location>
        <begin position="69"/>
        <end position="85"/>
    </location>
</feature>
<keyword evidence="2" id="KW-0812">Transmembrane</keyword>
<dbReference type="GO" id="GO:0007166">
    <property type="term" value="P:cell surface receptor signaling pathway"/>
    <property type="evidence" value="ECO:0007669"/>
    <property type="project" value="TreeGrafter"/>
</dbReference>
<dbReference type="GO" id="GO:0042742">
    <property type="term" value="P:defense response to bacterium"/>
    <property type="evidence" value="ECO:0007669"/>
    <property type="project" value="TreeGrafter"/>
</dbReference>
<feature type="compositionally biased region" description="Polar residues" evidence="1">
    <location>
        <begin position="205"/>
        <end position="220"/>
    </location>
</feature>
<feature type="region of interest" description="Disordered" evidence="1">
    <location>
        <begin position="30"/>
        <end position="297"/>
    </location>
</feature>
<feature type="region of interest" description="Disordered" evidence="1">
    <location>
        <begin position="397"/>
        <end position="462"/>
    </location>
</feature>
<evidence type="ECO:0000313" key="5">
    <source>
        <dbReference type="Proteomes" id="UP000827986"/>
    </source>
</evidence>